<organism evidence="1 2">
    <name type="scientific">Pseudobacter ginsenosidimutans</name>
    <dbReference type="NCBI Taxonomy" id="661488"/>
    <lineage>
        <taxon>Bacteria</taxon>
        <taxon>Pseudomonadati</taxon>
        <taxon>Bacteroidota</taxon>
        <taxon>Chitinophagia</taxon>
        <taxon>Chitinophagales</taxon>
        <taxon>Chitinophagaceae</taxon>
        <taxon>Pseudobacter</taxon>
    </lineage>
</organism>
<dbReference type="AlphaFoldDB" id="A0A4Q7MQ00"/>
<proteinExistence type="predicted"/>
<name>A0A4Q7MQ00_9BACT</name>
<reference evidence="1 2" key="1">
    <citation type="submission" date="2019-02" db="EMBL/GenBank/DDBJ databases">
        <title>Genomic Encyclopedia of Type Strains, Phase IV (KMG-IV): sequencing the most valuable type-strain genomes for metagenomic binning, comparative biology and taxonomic classification.</title>
        <authorList>
            <person name="Goeker M."/>
        </authorList>
    </citation>
    <scope>NUCLEOTIDE SEQUENCE [LARGE SCALE GENOMIC DNA]</scope>
    <source>
        <strain evidence="1 2">DSM 18116</strain>
    </source>
</reference>
<dbReference type="InterPro" id="IPR053865">
    <property type="entry name" value="DUF6934"/>
</dbReference>
<protein>
    <submittedName>
        <fullName evidence="1">Uncharacterized protein</fullName>
    </submittedName>
</protein>
<keyword evidence="2" id="KW-1185">Reference proteome</keyword>
<dbReference type="Pfam" id="PF22028">
    <property type="entry name" value="DUF6934"/>
    <property type="match status" value="1"/>
</dbReference>
<evidence type="ECO:0000313" key="1">
    <source>
        <dbReference type="EMBL" id="RZS70772.1"/>
    </source>
</evidence>
<dbReference type="Proteomes" id="UP000293874">
    <property type="component" value="Unassembled WGS sequence"/>
</dbReference>
<comment type="caution">
    <text evidence="1">The sequence shown here is derived from an EMBL/GenBank/DDBJ whole genome shotgun (WGS) entry which is preliminary data.</text>
</comment>
<accession>A0A4Q7MQ00</accession>
<dbReference type="OrthoDB" id="1343312at2"/>
<dbReference type="EMBL" id="SGXA01000002">
    <property type="protein sequence ID" value="RZS70772.1"/>
    <property type="molecule type" value="Genomic_DNA"/>
</dbReference>
<gene>
    <name evidence="1" type="ORF">EV199_2667</name>
</gene>
<evidence type="ECO:0000313" key="2">
    <source>
        <dbReference type="Proteomes" id="UP000293874"/>
    </source>
</evidence>
<sequence>MNYEKYEFVRVHKNMKEFKFYSSGPNGNVEMMIQFQRINLLTCNLVMEEQGRMEAWMMLIMSVIKTETKYWQQLPGLFMSLQQPIPTELFIFPVVRPRDAGFIEWPSAII</sequence>